<evidence type="ECO:0000256" key="3">
    <source>
        <dbReference type="ARBA" id="ARBA00022840"/>
    </source>
</evidence>
<dbReference type="CDD" id="cd01129">
    <property type="entry name" value="PulE-GspE-like"/>
    <property type="match status" value="1"/>
</dbReference>
<dbReference type="PANTHER" id="PTHR30258">
    <property type="entry name" value="TYPE II SECRETION SYSTEM PROTEIN GSPE-RELATED"/>
    <property type="match status" value="1"/>
</dbReference>
<evidence type="ECO:0000313" key="6">
    <source>
        <dbReference type="EMBL" id="PXX76855.1"/>
    </source>
</evidence>
<dbReference type="AlphaFoldDB" id="A0A318KLW6"/>
<keyword evidence="3" id="KW-0067">ATP-binding</keyword>
<evidence type="ECO:0000256" key="2">
    <source>
        <dbReference type="ARBA" id="ARBA00022741"/>
    </source>
</evidence>
<dbReference type="SMART" id="SM00382">
    <property type="entry name" value="AAA"/>
    <property type="match status" value="1"/>
</dbReference>
<reference evidence="5" key="2">
    <citation type="submission" date="2022-03" db="EMBL/GenBank/DDBJ databases">
        <title>First case of bacteraemia caused by Dielma fastidiosa in a patient hospitalised with diverticulitis.</title>
        <authorList>
            <person name="Forman-Ankjaer B."/>
            <person name="Hvid-Jensen F."/>
            <person name="Kobel C.M."/>
            <person name="Greve T."/>
        </authorList>
    </citation>
    <scope>NUCLEOTIDE SEQUENCE</scope>
    <source>
        <strain evidence="5">AUH_DF_2021</strain>
    </source>
</reference>
<dbReference type="PROSITE" id="PS00662">
    <property type="entry name" value="T2SP_E"/>
    <property type="match status" value="1"/>
</dbReference>
<sequence length="341" mass="39305">MKERLENLIREAQKHSATDIHFTIRDQQVKIAMRSIRGFIDIEGDGYDLALFNFIKYQANLDLGNLSVPQSGNFEMMINGKRLYFRFSMLATLQVQTAVLRLLNNHEVITIDDLSIRKEQTRTFYNWTHLRSGMILVTGPTGSGKTTTLNAILEEIALNKQLKVITLEDPIEIVSPNYLQLQINERLNLTYEEGIKQLLRHDPDVVMIGEIRDSETAKMAFRCALSGHLVFSTMHCKCASEAIKRLCEFGLEKHELLDTLSAITNQRLFVSKKRKGRICLYEILEKQPLRRWIEEDQPSREHIDIFKEIKRAAEEGIIYKKDAKADLYDFDESVCPVSQPA</sequence>
<evidence type="ECO:0000313" key="5">
    <source>
        <dbReference type="EMBL" id="MDY5167991.1"/>
    </source>
</evidence>
<evidence type="ECO:0000256" key="1">
    <source>
        <dbReference type="ARBA" id="ARBA00006611"/>
    </source>
</evidence>
<evidence type="ECO:0000259" key="4">
    <source>
        <dbReference type="PROSITE" id="PS00662"/>
    </source>
</evidence>
<dbReference type="Proteomes" id="UP000247612">
    <property type="component" value="Unassembled WGS sequence"/>
</dbReference>
<comment type="caution">
    <text evidence="6">The sequence shown here is derived from an EMBL/GenBank/DDBJ whole genome shotgun (WGS) entry which is preliminary data.</text>
</comment>
<dbReference type="InterPro" id="IPR001482">
    <property type="entry name" value="T2SS/T4SS_dom"/>
</dbReference>
<dbReference type="OrthoDB" id="9808272at2"/>
<keyword evidence="2" id="KW-0547">Nucleotide-binding</keyword>
<dbReference type="Gene3D" id="3.30.450.90">
    <property type="match status" value="1"/>
</dbReference>
<keyword evidence="7" id="KW-1185">Reference proteome</keyword>
<dbReference type="InterPro" id="IPR027417">
    <property type="entry name" value="P-loop_NTPase"/>
</dbReference>
<reference evidence="6 7" key="1">
    <citation type="submission" date="2018-05" db="EMBL/GenBank/DDBJ databases">
        <title>Genomic Encyclopedia of Type Strains, Phase IV (KMG-IV): sequencing the most valuable type-strain genomes for metagenomic binning, comparative biology and taxonomic classification.</title>
        <authorList>
            <person name="Goeker M."/>
        </authorList>
    </citation>
    <scope>NUCLEOTIDE SEQUENCE [LARGE SCALE GENOMIC DNA]</scope>
    <source>
        <strain evidence="6 7">JC118</strain>
    </source>
</reference>
<name>A0A318KLW6_9FIRM</name>
<dbReference type="GO" id="GO:0005886">
    <property type="term" value="C:plasma membrane"/>
    <property type="evidence" value="ECO:0007669"/>
    <property type="project" value="TreeGrafter"/>
</dbReference>
<organism evidence="6 7">
    <name type="scientific">Dielma fastidiosa</name>
    <dbReference type="NCBI Taxonomy" id="1034346"/>
    <lineage>
        <taxon>Bacteria</taxon>
        <taxon>Bacillati</taxon>
        <taxon>Bacillota</taxon>
        <taxon>Erysipelotrichia</taxon>
        <taxon>Erysipelotrichales</taxon>
        <taxon>Erysipelotrichaceae</taxon>
        <taxon>Dielma</taxon>
    </lineage>
</organism>
<dbReference type="EMBL" id="JALDAW010000011">
    <property type="protein sequence ID" value="MDY5167991.1"/>
    <property type="molecule type" value="Genomic_DNA"/>
</dbReference>
<gene>
    <name evidence="5" type="primary">tadA</name>
    <name evidence="6" type="ORF">DES51_11350</name>
    <name evidence="5" type="ORF">MQE39_07670</name>
</gene>
<dbReference type="RefSeq" id="WP_022939639.1">
    <property type="nucleotide sequence ID" value="NZ_BAABZA010000001.1"/>
</dbReference>
<dbReference type="InterPro" id="IPR003593">
    <property type="entry name" value="AAA+_ATPase"/>
</dbReference>
<dbReference type="GeneID" id="94439264"/>
<evidence type="ECO:0000313" key="7">
    <source>
        <dbReference type="Proteomes" id="UP000247612"/>
    </source>
</evidence>
<protein>
    <submittedName>
        <fullName evidence="6">Competence protein ComGA</fullName>
    </submittedName>
    <submittedName>
        <fullName evidence="5">Flp pilus assembly complex ATPase component TadA</fullName>
    </submittedName>
</protein>
<proteinExistence type="inferred from homology"/>
<dbReference type="SUPFAM" id="SSF52540">
    <property type="entry name" value="P-loop containing nucleoside triphosphate hydrolases"/>
    <property type="match status" value="1"/>
</dbReference>
<dbReference type="GO" id="GO:0005524">
    <property type="term" value="F:ATP binding"/>
    <property type="evidence" value="ECO:0007669"/>
    <property type="project" value="UniProtKB-KW"/>
</dbReference>
<dbReference type="PANTHER" id="PTHR30258:SF2">
    <property type="entry name" value="COMG OPERON PROTEIN 1"/>
    <property type="match status" value="1"/>
</dbReference>
<dbReference type="STRING" id="1034346.GCA_000313565_03360"/>
<dbReference type="Gene3D" id="3.40.50.300">
    <property type="entry name" value="P-loop containing nucleotide triphosphate hydrolases"/>
    <property type="match status" value="1"/>
</dbReference>
<dbReference type="Pfam" id="PF00437">
    <property type="entry name" value="T2SSE"/>
    <property type="match status" value="1"/>
</dbReference>
<feature type="domain" description="Bacterial type II secretion system protein E" evidence="4">
    <location>
        <begin position="199"/>
        <end position="213"/>
    </location>
</feature>
<dbReference type="Proteomes" id="UP001276902">
    <property type="component" value="Unassembled WGS sequence"/>
</dbReference>
<accession>A0A318KLW6</accession>
<comment type="similarity">
    <text evidence="1">Belongs to the GSP E family.</text>
</comment>
<dbReference type="EMBL" id="QJKH01000013">
    <property type="protein sequence ID" value="PXX76855.1"/>
    <property type="molecule type" value="Genomic_DNA"/>
</dbReference>
<dbReference type="GO" id="GO:0016887">
    <property type="term" value="F:ATP hydrolysis activity"/>
    <property type="evidence" value="ECO:0007669"/>
    <property type="project" value="TreeGrafter"/>
</dbReference>